<organism evidence="2 3">
    <name type="scientific">Euphydryas editha</name>
    <name type="common">Edith's checkerspot</name>
    <dbReference type="NCBI Taxonomy" id="104508"/>
    <lineage>
        <taxon>Eukaryota</taxon>
        <taxon>Metazoa</taxon>
        <taxon>Ecdysozoa</taxon>
        <taxon>Arthropoda</taxon>
        <taxon>Hexapoda</taxon>
        <taxon>Insecta</taxon>
        <taxon>Pterygota</taxon>
        <taxon>Neoptera</taxon>
        <taxon>Endopterygota</taxon>
        <taxon>Lepidoptera</taxon>
        <taxon>Glossata</taxon>
        <taxon>Ditrysia</taxon>
        <taxon>Papilionoidea</taxon>
        <taxon>Nymphalidae</taxon>
        <taxon>Nymphalinae</taxon>
        <taxon>Euphydryas</taxon>
    </lineage>
</organism>
<evidence type="ECO:0008006" key="4">
    <source>
        <dbReference type="Google" id="ProtNLM"/>
    </source>
</evidence>
<keyword evidence="3" id="KW-1185">Reference proteome</keyword>
<evidence type="ECO:0000313" key="2">
    <source>
        <dbReference type="EMBL" id="CAH2092913.1"/>
    </source>
</evidence>
<keyword evidence="1" id="KW-0175">Coiled coil</keyword>
<comment type="caution">
    <text evidence="2">The sequence shown here is derived from an EMBL/GenBank/DDBJ whole genome shotgun (WGS) entry which is preliminary data.</text>
</comment>
<accession>A0AAU9U4B9</accession>
<evidence type="ECO:0000313" key="3">
    <source>
        <dbReference type="Proteomes" id="UP001153954"/>
    </source>
</evidence>
<dbReference type="Proteomes" id="UP001153954">
    <property type="component" value="Unassembled WGS sequence"/>
</dbReference>
<proteinExistence type="predicted"/>
<dbReference type="EMBL" id="CAKOGL010000012">
    <property type="protein sequence ID" value="CAH2092913.1"/>
    <property type="molecule type" value="Genomic_DNA"/>
</dbReference>
<name>A0AAU9U4B9_EUPED</name>
<feature type="coiled-coil region" evidence="1">
    <location>
        <begin position="102"/>
        <end position="152"/>
    </location>
</feature>
<protein>
    <recommendedName>
        <fullName evidence="4">C2H2-type domain-containing protein</fullName>
    </recommendedName>
</protein>
<sequence length="608" mass="69562">MDKNTYETYEYLPINNADNDASQFFVVQEDGTFLSIDKPVQFVTQVQDVKQTLDESQPCSVYDVTPQQFYVDVNNSSELISVPDQFVIPEGENNMYTNSYLLQAVENEKEEQMEQDNVSQNKEITVSSESAVNEENINIENAENKNEDCTEITLSDEQYQLLEKNGWILLEISERIFLLDTLGLRDITDDEKLIEKLKREIEDDNSEETHVSLTKVENKDETYEKSKINSKKLQNSNQNTNDTVNFVIQDEDVIEDNENSQDTSSYYENEEDMCKSEVIFEEELNENGHLTSTQSPHDYVKLTSVKGTSVKRENNALRIKTCFSFKDIPPQIVLGKTIHGKKLVASVRTEKTNNLGKNSKQTNSLKAGSGQCNTGLDEAKFKNVIQEAIWGTGEKCTMKDVTAAEIVVEQLLRVPTFRPTVLERRLIITKMVIQEYEQSGNKMYAESIPTLVTGQVIRNGPKMNFLYIPDMLQLSVEDEENDDMNQRNKDADDDHYLHIHIRELKGIDGITRISITLNKRHIPLKDVNDGNNMRQKLIYACSACAAVYKTEEGLRLHQETECMEIDDMLTIDAENTDTEYAIVGVGKEKQYICNLCNKLTSLLNWFLF</sequence>
<dbReference type="AlphaFoldDB" id="A0AAU9U4B9"/>
<gene>
    <name evidence="2" type="ORF">EEDITHA_LOCUS8631</name>
</gene>
<reference evidence="2" key="1">
    <citation type="submission" date="2022-03" db="EMBL/GenBank/DDBJ databases">
        <authorList>
            <person name="Tunstrom K."/>
        </authorList>
    </citation>
    <scope>NUCLEOTIDE SEQUENCE</scope>
</reference>
<evidence type="ECO:0000256" key="1">
    <source>
        <dbReference type="SAM" id="Coils"/>
    </source>
</evidence>